<dbReference type="InterPro" id="IPR036589">
    <property type="entry name" value="HCY_dom_sf"/>
</dbReference>
<evidence type="ECO:0000256" key="6">
    <source>
        <dbReference type="PROSITE-ProRule" id="PRU00333"/>
    </source>
</evidence>
<dbReference type="InterPro" id="IPR051486">
    <property type="entry name" value="Hcy_S-methyltransferase"/>
</dbReference>
<keyword evidence="3 6" id="KW-0479">Metal-binding</keyword>
<evidence type="ECO:0000313" key="8">
    <source>
        <dbReference type="Proteomes" id="UP000095281"/>
    </source>
</evidence>
<dbReference type="GO" id="GO:0009086">
    <property type="term" value="P:methionine biosynthetic process"/>
    <property type="evidence" value="ECO:0007669"/>
    <property type="project" value="InterPro"/>
</dbReference>
<dbReference type="NCBIfam" id="NF007020">
    <property type="entry name" value="PRK09485.1"/>
    <property type="match status" value="1"/>
</dbReference>
<dbReference type="GO" id="GO:0008898">
    <property type="term" value="F:S-adenosylmethionine-homocysteine S-methyltransferase activity"/>
    <property type="evidence" value="ECO:0007669"/>
    <property type="project" value="TreeGrafter"/>
</dbReference>
<dbReference type="Pfam" id="PF02574">
    <property type="entry name" value="S-methyl_trans"/>
    <property type="match status" value="1"/>
</dbReference>
<name>A0A1I8B649_MELHA</name>
<comment type="cofactor">
    <cofactor evidence="6">
        <name>Zn(2+)</name>
        <dbReference type="ChEBI" id="CHEBI:29105"/>
    </cofactor>
</comment>
<evidence type="ECO:0000256" key="1">
    <source>
        <dbReference type="ARBA" id="ARBA00022603"/>
    </source>
</evidence>
<feature type="binding site" evidence="6">
    <location>
        <position position="322"/>
    </location>
    <ligand>
        <name>Zn(2+)</name>
        <dbReference type="ChEBI" id="CHEBI:29105"/>
    </ligand>
</feature>
<comment type="pathway">
    <text evidence="5">Amino-acid biosynthesis; L-methionine biosynthesis via de novo pathway.</text>
</comment>
<dbReference type="GO" id="GO:0032259">
    <property type="term" value="P:methylation"/>
    <property type="evidence" value="ECO:0007669"/>
    <property type="project" value="UniProtKB-KW"/>
</dbReference>
<evidence type="ECO:0000259" key="7">
    <source>
        <dbReference type="PROSITE" id="PS50970"/>
    </source>
</evidence>
<evidence type="ECO:0000256" key="4">
    <source>
        <dbReference type="ARBA" id="ARBA00022833"/>
    </source>
</evidence>
<sequence>MPANDLSSSPSPPQVEAKIPPQVLVLDGGFGSQLEALGYAVDNSYQKSEVWSGGALIDKPELVRECHLSFINAGADIIETNTYHLCIQKLRECRGYSNEQAESLVKLAVQIARDAISSSGRSVQLVGSVGPYATYLRDGSEYTGDYVKKPDFNEQIIIDYYLSQCRPLIAAGIRTLVFETIPTLKEVECVGKVLEQLGPEVRAWIVSTCQVDLRGSFNGGYSWEDGKRTRSGDLFSSVAKLANSIQKVVAVGVNCTAPENITELLEEANKTGNRKALVVYPNSGEIWNPILQQFQGATQIEMIASLIPHWYLLGARIFGGCCRVMPDHIARIGVVCDKLKAKNS</sequence>
<dbReference type="GO" id="GO:0033528">
    <property type="term" value="P:S-methylmethionine cycle"/>
    <property type="evidence" value="ECO:0007669"/>
    <property type="project" value="TreeGrafter"/>
</dbReference>
<feature type="binding site" evidence="6">
    <location>
        <position position="255"/>
    </location>
    <ligand>
        <name>Zn(2+)</name>
        <dbReference type="ChEBI" id="CHEBI:29105"/>
    </ligand>
</feature>
<dbReference type="WBParaSite" id="MhA1_Contig142.frz3.gene14">
    <property type="protein sequence ID" value="MhA1_Contig142.frz3.gene14"/>
    <property type="gene ID" value="MhA1_Contig142.frz3.gene14"/>
</dbReference>
<dbReference type="SUPFAM" id="SSF82282">
    <property type="entry name" value="Homocysteine S-methyltransferase"/>
    <property type="match status" value="1"/>
</dbReference>
<dbReference type="AlphaFoldDB" id="A0A1I8B649"/>
<keyword evidence="4 6" id="KW-0862">Zinc</keyword>
<dbReference type="PANTHER" id="PTHR46015:SF1">
    <property type="entry name" value="HOMOCYSTEINE S-METHYLTRANSFERASE-LIKE ISOFORM 1"/>
    <property type="match status" value="1"/>
</dbReference>
<accession>A0A1I8B649</accession>
<evidence type="ECO:0000256" key="2">
    <source>
        <dbReference type="ARBA" id="ARBA00022679"/>
    </source>
</evidence>
<dbReference type="OMA" id="CSQPEVI"/>
<organism evidence="8 9">
    <name type="scientific">Meloidogyne hapla</name>
    <name type="common">Root-knot nematode worm</name>
    <dbReference type="NCBI Taxonomy" id="6305"/>
    <lineage>
        <taxon>Eukaryota</taxon>
        <taxon>Metazoa</taxon>
        <taxon>Ecdysozoa</taxon>
        <taxon>Nematoda</taxon>
        <taxon>Chromadorea</taxon>
        <taxon>Rhabditida</taxon>
        <taxon>Tylenchina</taxon>
        <taxon>Tylenchomorpha</taxon>
        <taxon>Tylenchoidea</taxon>
        <taxon>Meloidogynidae</taxon>
        <taxon>Meloidogyninae</taxon>
        <taxon>Meloidogyne</taxon>
    </lineage>
</organism>
<protein>
    <submittedName>
        <fullName evidence="9">Hcy-binding domain-containing protein</fullName>
    </submittedName>
</protein>
<feature type="domain" description="Hcy-binding" evidence="7">
    <location>
        <begin position="12"/>
        <end position="336"/>
    </location>
</feature>
<evidence type="ECO:0000256" key="5">
    <source>
        <dbReference type="ARBA" id="ARBA00034478"/>
    </source>
</evidence>
<dbReference type="PANTHER" id="PTHR46015">
    <property type="entry name" value="ZGC:172121"/>
    <property type="match status" value="1"/>
</dbReference>
<evidence type="ECO:0000256" key="3">
    <source>
        <dbReference type="ARBA" id="ARBA00022723"/>
    </source>
</evidence>
<dbReference type="InterPro" id="IPR003726">
    <property type="entry name" value="HCY_dom"/>
</dbReference>
<dbReference type="PIRSF" id="PIRSF037505">
    <property type="entry name" value="Betaine_HMT"/>
    <property type="match status" value="1"/>
</dbReference>
<keyword evidence="8" id="KW-1185">Reference proteome</keyword>
<keyword evidence="1 6" id="KW-0489">Methyltransferase</keyword>
<dbReference type="UniPathway" id="UPA00051">
    <property type="reaction ID" value="UER00083"/>
</dbReference>
<dbReference type="InterPro" id="IPR017226">
    <property type="entry name" value="BHMT-like"/>
</dbReference>
<keyword evidence="2 6" id="KW-0808">Transferase</keyword>
<dbReference type="Gene3D" id="3.20.20.330">
    <property type="entry name" value="Homocysteine-binding-like domain"/>
    <property type="match status" value="1"/>
</dbReference>
<dbReference type="GO" id="GO:0008270">
    <property type="term" value="F:zinc ion binding"/>
    <property type="evidence" value="ECO:0007669"/>
    <property type="project" value="InterPro"/>
</dbReference>
<feature type="binding site" evidence="6">
    <location>
        <position position="321"/>
    </location>
    <ligand>
        <name>Zn(2+)</name>
        <dbReference type="ChEBI" id="CHEBI:29105"/>
    </ligand>
</feature>
<proteinExistence type="predicted"/>
<reference evidence="9" key="1">
    <citation type="submission" date="2016-11" db="UniProtKB">
        <authorList>
            <consortium name="WormBaseParasite"/>
        </authorList>
    </citation>
    <scope>IDENTIFICATION</scope>
</reference>
<dbReference type="PROSITE" id="PS50970">
    <property type="entry name" value="HCY"/>
    <property type="match status" value="1"/>
</dbReference>
<evidence type="ECO:0000313" key="9">
    <source>
        <dbReference type="WBParaSite" id="MhA1_Contig142.frz3.gene14"/>
    </source>
</evidence>
<dbReference type="Proteomes" id="UP000095281">
    <property type="component" value="Unplaced"/>
</dbReference>